<name>A0ACC2N5A1_9HYME</name>
<reference evidence="1" key="1">
    <citation type="submission" date="2023-04" db="EMBL/GenBank/DDBJ databases">
        <title>A chromosome-level genome assembly of the parasitoid wasp Eretmocerus hayati.</title>
        <authorList>
            <person name="Zhong Y."/>
            <person name="Liu S."/>
            <person name="Liu Y."/>
        </authorList>
    </citation>
    <scope>NUCLEOTIDE SEQUENCE</scope>
    <source>
        <strain evidence="1">ZJU_SS_LIU_2023</strain>
    </source>
</reference>
<protein>
    <submittedName>
        <fullName evidence="1">Uncharacterized protein</fullName>
    </submittedName>
</protein>
<dbReference type="EMBL" id="CM056744">
    <property type="protein sequence ID" value="KAJ8665876.1"/>
    <property type="molecule type" value="Genomic_DNA"/>
</dbReference>
<sequence>MFFSVHSGKSRRVAESLTESGVSVDHLNTTTADCTNCTPDGTLSSSTPDAQVSSLIDTKSRVDEHRVFHYHQERTSSGLVTDYSSLKSSQSVNELGESSSPREDSVTEETISADGCPSDSLLSTPPNAISSSATIDGEEYLNGGGPTQYRHDSILCEIVTTSTADANDEEFHNFSSSALIDADQDTEIQRNKMKQHPVSEHSISKGGE</sequence>
<accession>A0ACC2N5A1</accession>
<keyword evidence="2" id="KW-1185">Reference proteome</keyword>
<evidence type="ECO:0000313" key="1">
    <source>
        <dbReference type="EMBL" id="KAJ8665876.1"/>
    </source>
</evidence>
<dbReference type="Proteomes" id="UP001239111">
    <property type="component" value="Chromosome 4"/>
</dbReference>
<organism evidence="1 2">
    <name type="scientific">Eretmocerus hayati</name>
    <dbReference type="NCBI Taxonomy" id="131215"/>
    <lineage>
        <taxon>Eukaryota</taxon>
        <taxon>Metazoa</taxon>
        <taxon>Ecdysozoa</taxon>
        <taxon>Arthropoda</taxon>
        <taxon>Hexapoda</taxon>
        <taxon>Insecta</taxon>
        <taxon>Pterygota</taxon>
        <taxon>Neoptera</taxon>
        <taxon>Endopterygota</taxon>
        <taxon>Hymenoptera</taxon>
        <taxon>Apocrita</taxon>
        <taxon>Proctotrupomorpha</taxon>
        <taxon>Chalcidoidea</taxon>
        <taxon>Aphelinidae</taxon>
        <taxon>Aphelininae</taxon>
        <taxon>Eretmocerus</taxon>
    </lineage>
</organism>
<proteinExistence type="predicted"/>
<evidence type="ECO:0000313" key="2">
    <source>
        <dbReference type="Proteomes" id="UP001239111"/>
    </source>
</evidence>
<comment type="caution">
    <text evidence="1">The sequence shown here is derived from an EMBL/GenBank/DDBJ whole genome shotgun (WGS) entry which is preliminary data.</text>
</comment>
<gene>
    <name evidence="1" type="ORF">QAD02_007538</name>
</gene>